<dbReference type="VEuPathDB" id="VectorBase:GPAI035110"/>
<reference evidence="3" key="1">
    <citation type="submission" date="2014-03" db="EMBL/GenBank/DDBJ databases">
        <authorList>
            <person name="Aksoy S."/>
            <person name="Warren W."/>
            <person name="Wilson R.K."/>
        </authorList>
    </citation>
    <scope>NUCLEOTIDE SEQUENCE [LARGE SCALE GENOMIC DNA]</scope>
    <source>
        <strain evidence="3">IAEA</strain>
    </source>
</reference>
<dbReference type="AlphaFoldDB" id="A0A1B0A5J2"/>
<protein>
    <submittedName>
        <fullName evidence="2">Uncharacterized protein</fullName>
    </submittedName>
</protein>
<dbReference type="EnsemblMetazoa" id="GPAI035110-RA">
    <property type="protein sequence ID" value="GPAI035110-PA"/>
    <property type="gene ID" value="GPAI035110"/>
</dbReference>
<organism evidence="2 3">
    <name type="scientific">Glossina pallidipes</name>
    <name type="common">Tsetse fly</name>
    <dbReference type="NCBI Taxonomy" id="7398"/>
    <lineage>
        <taxon>Eukaryota</taxon>
        <taxon>Metazoa</taxon>
        <taxon>Ecdysozoa</taxon>
        <taxon>Arthropoda</taxon>
        <taxon>Hexapoda</taxon>
        <taxon>Insecta</taxon>
        <taxon>Pterygota</taxon>
        <taxon>Neoptera</taxon>
        <taxon>Endopterygota</taxon>
        <taxon>Diptera</taxon>
        <taxon>Brachycera</taxon>
        <taxon>Muscomorpha</taxon>
        <taxon>Hippoboscoidea</taxon>
        <taxon>Glossinidae</taxon>
        <taxon>Glossina</taxon>
    </lineage>
</organism>
<accession>A0A1B0A5J2</accession>
<sequence>MGNDLAALTEKFSTYKTLLLLDFDKSCIDVETIKLTFRNVAYGFPAPVPSAPSLTIPAIPPTSHLHDFLDLRSSNPDPDMRGDHAPNLLAQEPPRKSIPTAGLRCVVVVLGSD</sequence>
<name>A0A1B0A5J2_GLOPL</name>
<proteinExistence type="predicted"/>
<keyword evidence="3" id="KW-1185">Reference proteome</keyword>
<evidence type="ECO:0000313" key="3">
    <source>
        <dbReference type="Proteomes" id="UP000092445"/>
    </source>
</evidence>
<evidence type="ECO:0000256" key="1">
    <source>
        <dbReference type="SAM" id="MobiDB-lite"/>
    </source>
</evidence>
<dbReference type="Proteomes" id="UP000092445">
    <property type="component" value="Unassembled WGS sequence"/>
</dbReference>
<reference evidence="2" key="2">
    <citation type="submission" date="2020-05" db="UniProtKB">
        <authorList>
            <consortium name="EnsemblMetazoa"/>
        </authorList>
    </citation>
    <scope>IDENTIFICATION</scope>
    <source>
        <strain evidence="2">IAEA</strain>
    </source>
</reference>
<feature type="region of interest" description="Disordered" evidence="1">
    <location>
        <begin position="72"/>
        <end position="96"/>
    </location>
</feature>
<evidence type="ECO:0000313" key="2">
    <source>
        <dbReference type="EnsemblMetazoa" id="GPAI035110-PA"/>
    </source>
</evidence>